<comment type="caution">
    <text evidence="1">The sequence shown here is derived from an EMBL/GenBank/DDBJ whole genome shotgun (WGS) entry which is preliminary data.</text>
</comment>
<reference evidence="1" key="1">
    <citation type="journal article" date="2014" name="Front. Microbiol.">
        <title>High frequency of phylogenetically diverse reductive dehalogenase-homologous genes in deep subseafloor sedimentary metagenomes.</title>
        <authorList>
            <person name="Kawai M."/>
            <person name="Futagami T."/>
            <person name="Toyoda A."/>
            <person name="Takaki Y."/>
            <person name="Nishi S."/>
            <person name="Hori S."/>
            <person name="Arai W."/>
            <person name="Tsubouchi T."/>
            <person name="Morono Y."/>
            <person name="Uchiyama I."/>
            <person name="Ito T."/>
            <person name="Fujiyama A."/>
            <person name="Inagaki F."/>
            <person name="Takami H."/>
        </authorList>
    </citation>
    <scope>NUCLEOTIDE SEQUENCE</scope>
    <source>
        <strain evidence="1">Expedition CK06-06</strain>
    </source>
</reference>
<proteinExistence type="predicted"/>
<gene>
    <name evidence="1" type="ORF">S01H4_37318</name>
</gene>
<evidence type="ECO:0000313" key="1">
    <source>
        <dbReference type="EMBL" id="GAG99309.1"/>
    </source>
</evidence>
<organism evidence="1">
    <name type="scientific">marine sediment metagenome</name>
    <dbReference type="NCBI Taxonomy" id="412755"/>
    <lineage>
        <taxon>unclassified sequences</taxon>
        <taxon>metagenomes</taxon>
        <taxon>ecological metagenomes</taxon>
    </lineage>
</organism>
<sequence length="116" mass="13349">MDDLKREKEKGFDFEYLDDVLPKKKVIGDKYQTPGFGLASQLFSSIAKFIIEKLGHEDGEALLKEAVEYFGRERGKRIAERVKAEGKPLTFKNWLIYSDIDSIKNFKPIASIEDMD</sequence>
<name>X1BU77_9ZZZZ</name>
<protein>
    <submittedName>
        <fullName evidence="1">Uncharacterized protein</fullName>
    </submittedName>
</protein>
<accession>X1BU77</accession>
<dbReference type="AlphaFoldDB" id="X1BU77"/>
<dbReference type="EMBL" id="BART01020037">
    <property type="protein sequence ID" value="GAG99309.1"/>
    <property type="molecule type" value="Genomic_DNA"/>
</dbReference>